<evidence type="ECO:0000256" key="2">
    <source>
        <dbReference type="SAM" id="Phobius"/>
    </source>
</evidence>
<feature type="compositionally biased region" description="Polar residues" evidence="1">
    <location>
        <begin position="458"/>
        <end position="469"/>
    </location>
</feature>
<dbReference type="STRING" id="1882483.A0A317XPT6"/>
<feature type="region of interest" description="Disordered" evidence="1">
    <location>
        <begin position="446"/>
        <end position="487"/>
    </location>
</feature>
<keyword evidence="4" id="KW-1185">Reference proteome</keyword>
<evidence type="ECO:0008006" key="5">
    <source>
        <dbReference type="Google" id="ProtNLM"/>
    </source>
</evidence>
<dbReference type="InterPro" id="IPR013761">
    <property type="entry name" value="SAM/pointed_sf"/>
</dbReference>
<feature type="compositionally biased region" description="Low complexity" evidence="1">
    <location>
        <begin position="53"/>
        <end position="63"/>
    </location>
</feature>
<evidence type="ECO:0000313" key="4">
    <source>
        <dbReference type="Proteomes" id="UP000246740"/>
    </source>
</evidence>
<keyword evidence="2" id="KW-0812">Transmembrane</keyword>
<feature type="region of interest" description="Disordered" evidence="1">
    <location>
        <begin position="733"/>
        <end position="752"/>
    </location>
</feature>
<gene>
    <name evidence="3" type="ORF">BCV70DRAFT_200424</name>
</gene>
<feature type="region of interest" description="Disordered" evidence="1">
    <location>
        <begin position="799"/>
        <end position="820"/>
    </location>
</feature>
<dbReference type="OrthoDB" id="2425321at2759"/>
<proteinExistence type="predicted"/>
<keyword evidence="2" id="KW-1133">Transmembrane helix</keyword>
<feature type="transmembrane region" description="Helical" evidence="2">
    <location>
        <begin position="1291"/>
        <end position="1313"/>
    </location>
</feature>
<keyword evidence="2" id="KW-0472">Membrane</keyword>
<feature type="region of interest" description="Disordered" evidence="1">
    <location>
        <begin position="1"/>
        <end position="150"/>
    </location>
</feature>
<name>A0A317XPT6_9BASI</name>
<feature type="region of interest" description="Disordered" evidence="1">
    <location>
        <begin position="979"/>
        <end position="1014"/>
    </location>
</feature>
<reference evidence="3 4" key="1">
    <citation type="journal article" date="2018" name="Mol. Biol. Evol.">
        <title>Broad Genomic Sampling Reveals a Smut Pathogenic Ancestry of the Fungal Clade Ustilaginomycotina.</title>
        <authorList>
            <person name="Kijpornyongpan T."/>
            <person name="Mondo S.J."/>
            <person name="Barry K."/>
            <person name="Sandor L."/>
            <person name="Lee J."/>
            <person name="Lipzen A."/>
            <person name="Pangilinan J."/>
            <person name="LaButti K."/>
            <person name="Hainaut M."/>
            <person name="Henrissat B."/>
            <person name="Grigoriev I.V."/>
            <person name="Spatafora J.W."/>
            <person name="Aime M.C."/>
        </authorList>
    </citation>
    <scope>NUCLEOTIDE SEQUENCE [LARGE SCALE GENOMIC DNA]</scope>
    <source>
        <strain evidence="3 4">MCA 3645</strain>
    </source>
</reference>
<feature type="region of interest" description="Disordered" evidence="1">
    <location>
        <begin position="263"/>
        <end position="304"/>
    </location>
</feature>
<protein>
    <recommendedName>
        <fullName evidence="5">SAM domain-containing protein</fullName>
    </recommendedName>
</protein>
<feature type="compositionally biased region" description="Low complexity" evidence="1">
    <location>
        <begin position="1216"/>
        <end position="1239"/>
    </location>
</feature>
<dbReference type="InParanoid" id="A0A317XPT6"/>
<evidence type="ECO:0000313" key="3">
    <source>
        <dbReference type="EMBL" id="PWZ00267.1"/>
    </source>
</evidence>
<accession>A0A317XPT6</accession>
<feature type="compositionally biased region" description="Polar residues" evidence="1">
    <location>
        <begin position="76"/>
        <end position="93"/>
    </location>
</feature>
<sequence length="1325" mass="141855">MSAPDPPVMSTPSRPRHSLGLKRSGTFSNSKTVPGVAGFSPGGQVMEGYSYLSRSSSISTSTRSRPKGLQSRHSEISSSPSAMSVHLPSSPSVPGSILSHQPSLPSPSASPSKRSTDLPQRRNTIHRMPNSASTPELGLTIGGHLPRSGSEAERLAEAVSNLPTSPKVWTPSQVALYLTHVLGLVPRPVVEDVAAYVRSSRMGGRAFLRLSEKELERQGLNLKWRKLMIEAVRKLRRDALRGRIWGNGDGSIRWPKSALELEKEQSEFDDGQDQSPPEDEAINDDDGIVRNTKTTSKLTLKRMRDSRKVRGMIQAFQTSPAKEDPTSPSTPLDAIYGEGYVKEQADHFVADTDKKLSLRRPVRPRRSTAEFPWLNHDGAETKREDIEALLAGLSEQEAKDLAIELGLEDLQDPDQVVAATEAKIETDARREGSAESAEEVSMMPTLHRHGGEHGCSAGESSVSECSGTDSELDTPNEPSQGGGHRPRYSVLDEDIIRAILAEAAALDVQRQEAPARAGLLRRSNTTAASARPEHPYRASLYTEEELAAVSQSTLHTRTDSSRELVEGLQLSNVESGSEMSSPKFGTARLRMADERTVDAPIPAFDTAASNSSANSDEYIFEAPQTNATKPFAKTGSIRQRNNKATFGSKRGKAMLSLLNKGLEGDNSDLFASLPGVRASAAAAASGGSNSMRRKKSNEATTGTAEDEEGWGGTLGRTSCRKSLASVFAEPTAPQGLVAPTPTTKANRSRPGSMAFRKQHLERVASEAEAEAFHAELDRVERNTLGSVWAEPVEIPVEVYHGPVSRPSGNEESEDEDAISRRPSIEQRLSSLFIGGAAPAQVDAASKEQDDEELAVSAVNVADVQVEAEANRAASPVSDETASLAPVETTNEAKDSSSIPESDSNDDALADDIADVEAEPKIIGIHEDVSAEPKIDQVEEAATSADAQDVDAQDVADVVEDTVTSQSNDEEFVVVSNELEGAPKSSSELEEAKLTTPVVDSAEASGTTCESGDDFVSAGFEAAPVAAEAEQMSVDASTTETETPAEVVVVDPKPADTVEEAGSKLLVPLTVIEPHPSGTGSIKKRSMVLVDRKRFESLARRMTELESQLEGLDTLPADNAHSRSASDAARATASRDLRTLFSGDAQTETDQEAISANVLESTDAKSQNRLPTSDDFLKLATQEDDNVSDAMLNSLVGGTGGETFASMETEVEVKADPSSSSSSSTSVPMPSSPSSSSSWWRSYVSPTSWARYLSSLNPYYSQPATARDDHDDDQLDLYALLGRSESEYERHLLSIGAIPAYMLGIGAGVGFVLVREVIGKSIGRNL</sequence>
<feature type="compositionally biased region" description="Acidic residues" evidence="1">
    <location>
        <begin position="267"/>
        <end position="286"/>
    </location>
</feature>
<feature type="compositionally biased region" description="Acidic residues" evidence="1">
    <location>
        <begin position="902"/>
        <end position="916"/>
    </location>
</feature>
<dbReference type="Proteomes" id="UP000246740">
    <property type="component" value="Unassembled WGS sequence"/>
</dbReference>
<feature type="region of interest" description="Disordered" evidence="1">
    <location>
        <begin position="1210"/>
        <end position="1239"/>
    </location>
</feature>
<feature type="region of interest" description="Disordered" evidence="1">
    <location>
        <begin position="682"/>
        <end position="715"/>
    </location>
</feature>
<dbReference type="EMBL" id="KZ819193">
    <property type="protein sequence ID" value="PWZ00267.1"/>
    <property type="molecule type" value="Genomic_DNA"/>
</dbReference>
<dbReference type="Gene3D" id="1.10.150.50">
    <property type="entry name" value="Transcription Factor, Ets-1"/>
    <property type="match status" value="1"/>
</dbReference>
<evidence type="ECO:0000256" key="1">
    <source>
        <dbReference type="SAM" id="MobiDB-lite"/>
    </source>
</evidence>
<organism evidence="3 4">
    <name type="scientific">Testicularia cyperi</name>
    <dbReference type="NCBI Taxonomy" id="1882483"/>
    <lineage>
        <taxon>Eukaryota</taxon>
        <taxon>Fungi</taxon>
        <taxon>Dikarya</taxon>
        <taxon>Basidiomycota</taxon>
        <taxon>Ustilaginomycotina</taxon>
        <taxon>Ustilaginomycetes</taxon>
        <taxon>Ustilaginales</taxon>
        <taxon>Anthracoideaceae</taxon>
        <taxon>Testicularia</taxon>
    </lineage>
</organism>
<feature type="region of interest" description="Disordered" evidence="1">
    <location>
        <begin position="868"/>
        <end position="919"/>
    </location>
</feature>
<feature type="compositionally biased region" description="Low complexity" evidence="1">
    <location>
        <begin position="96"/>
        <end position="113"/>
    </location>
</feature>